<keyword evidence="1" id="KW-0472">Membrane</keyword>
<protein>
    <recommendedName>
        <fullName evidence="4">Variable surface protein</fullName>
    </recommendedName>
</protein>
<evidence type="ECO:0000313" key="2">
    <source>
        <dbReference type="EMBL" id="GAW84397.1"/>
    </source>
</evidence>
<sequence>MSLKNDKTCDSAHYCTTECKELLSLNYKWDNKSVSDILVEFIEKDHKYMKSGLEITYVIKVIYTNSESSPNMNVVGSSVPLVFVIIIILILYKINKELNLNMLYNISIYRTYYIIKKGIFDIYIIKLVYFILISILII</sequence>
<organism evidence="2 3">
    <name type="scientific">Plasmodium gonderi</name>
    <dbReference type="NCBI Taxonomy" id="77519"/>
    <lineage>
        <taxon>Eukaryota</taxon>
        <taxon>Sar</taxon>
        <taxon>Alveolata</taxon>
        <taxon>Apicomplexa</taxon>
        <taxon>Aconoidasida</taxon>
        <taxon>Haemosporida</taxon>
        <taxon>Plasmodiidae</taxon>
        <taxon>Plasmodium</taxon>
        <taxon>Plasmodium (Plasmodium)</taxon>
    </lineage>
</organism>
<gene>
    <name evidence="2" type="ORF">PGO_002765</name>
</gene>
<keyword evidence="3" id="KW-1185">Reference proteome</keyword>
<keyword evidence="1" id="KW-1133">Transmembrane helix</keyword>
<evidence type="ECO:0000256" key="1">
    <source>
        <dbReference type="SAM" id="Phobius"/>
    </source>
</evidence>
<keyword evidence="1" id="KW-0812">Transmembrane</keyword>
<dbReference type="AlphaFoldDB" id="A0A1Y1JTD9"/>
<reference evidence="3" key="1">
    <citation type="submission" date="2017-04" db="EMBL/GenBank/DDBJ databases">
        <title>Plasmodium gonderi genome.</title>
        <authorList>
            <person name="Arisue N."/>
            <person name="Honma H."/>
            <person name="Kawai S."/>
            <person name="Tougan T."/>
            <person name="Tanabe K."/>
            <person name="Horii T."/>
        </authorList>
    </citation>
    <scope>NUCLEOTIDE SEQUENCE [LARGE SCALE GENOMIC DNA]</scope>
    <source>
        <strain evidence="3">ATCC 30045</strain>
    </source>
</reference>
<feature type="transmembrane region" description="Helical" evidence="1">
    <location>
        <begin position="74"/>
        <end position="92"/>
    </location>
</feature>
<dbReference type="RefSeq" id="XP_028546986.1">
    <property type="nucleotide sequence ID" value="XM_028691185.1"/>
</dbReference>
<comment type="caution">
    <text evidence="2">The sequence shown here is derived from an EMBL/GenBank/DDBJ whole genome shotgun (WGS) entry which is preliminary data.</text>
</comment>
<dbReference type="GeneID" id="39745205"/>
<dbReference type="EMBL" id="BDQF01000295">
    <property type="protein sequence ID" value="GAW84397.1"/>
    <property type="molecule type" value="Genomic_DNA"/>
</dbReference>
<proteinExistence type="predicted"/>
<feature type="transmembrane region" description="Helical" evidence="1">
    <location>
        <begin position="118"/>
        <end position="137"/>
    </location>
</feature>
<dbReference type="Proteomes" id="UP000195521">
    <property type="component" value="Unassembled WGS sequence"/>
</dbReference>
<evidence type="ECO:0008006" key="4">
    <source>
        <dbReference type="Google" id="ProtNLM"/>
    </source>
</evidence>
<accession>A0A1Y1JTD9</accession>
<evidence type="ECO:0000313" key="3">
    <source>
        <dbReference type="Proteomes" id="UP000195521"/>
    </source>
</evidence>
<name>A0A1Y1JTD9_PLAGO</name>